<keyword evidence="2 5" id="KW-0489">Methyltransferase</keyword>
<reference evidence="6 7" key="1">
    <citation type="submission" date="2016-10" db="EMBL/GenBank/DDBJ databases">
        <authorList>
            <person name="de Groot N.N."/>
        </authorList>
    </citation>
    <scope>NUCLEOTIDE SEQUENCE [LARGE SCALE GENOMIC DNA]</scope>
    <source>
        <strain evidence="6 7">ATCC 51327</strain>
    </source>
</reference>
<dbReference type="RefSeq" id="WP_177181413.1">
    <property type="nucleotide sequence ID" value="NZ_FOTI01000028.1"/>
</dbReference>
<dbReference type="PIRSF" id="PIRSF026782">
    <property type="entry name" value="CbiD"/>
    <property type="match status" value="1"/>
</dbReference>
<dbReference type="EMBL" id="FOTI01000028">
    <property type="protein sequence ID" value="SFL73890.1"/>
    <property type="molecule type" value="Genomic_DNA"/>
</dbReference>
<dbReference type="HAMAP" id="MF_00787">
    <property type="entry name" value="CbiD"/>
    <property type="match status" value="1"/>
</dbReference>
<dbReference type="InterPro" id="IPR002748">
    <property type="entry name" value="CbiD"/>
</dbReference>
<comment type="pathway">
    <text evidence="5">Cofactor biosynthesis; adenosylcobalamin biosynthesis; cob(II)yrinate a,c-diamide from sirohydrochlorin (anaerobic route): step 6/10.</text>
</comment>
<organism evidence="6 7">
    <name type="scientific">Halanaerobium salsuginis</name>
    <dbReference type="NCBI Taxonomy" id="29563"/>
    <lineage>
        <taxon>Bacteria</taxon>
        <taxon>Bacillati</taxon>
        <taxon>Bacillota</taxon>
        <taxon>Clostridia</taxon>
        <taxon>Halanaerobiales</taxon>
        <taxon>Halanaerobiaceae</taxon>
        <taxon>Halanaerobium</taxon>
    </lineage>
</organism>
<dbReference type="Pfam" id="PF01888">
    <property type="entry name" value="CbiD"/>
    <property type="match status" value="1"/>
</dbReference>
<keyword evidence="1 5" id="KW-0169">Cobalamin biosynthesis</keyword>
<dbReference type="GO" id="GO:0043780">
    <property type="term" value="F:cobalt-precorrin-5B C1-methyltransferase activity"/>
    <property type="evidence" value="ECO:0007669"/>
    <property type="project" value="RHEA"/>
</dbReference>
<protein>
    <recommendedName>
        <fullName evidence="5">Cobalt-precorrin-5B C(1)-methyltransferase</fullName>
        <ecNumber evidence="5">2.1.1.195</ecNumber>
    </recommendedName>
    <alternativeName>
        <fullName evidence="5">Cobalt-precorrin-6A synthase</fullName>
    </alternativeName>
</protein>
<dbReference type="GO" id="GO:0032259">
    <property type="term" value="P:methylation"/>
    <property type="evidence" value="ECO:0007669"/>
    <property type="project" value="UniProtKB-KW"/>
</dbReference>
<evidence type="ECO:0000256" key="3">
    <source>
        <dbReference type="ARBA" id="ARBA00022679"/>
    </source>
</evidence>
<proteinExistence type="inferred from homology"/>
<evidence type="ECO:0000256" key="5">
    <source>
        <dbReference type="HAMAP-Rule" id="MF_00787"/>
    </source>
</evidence>
<dbReference type="AlphaFoldDB" id="A0A1I4K527"/>
<dbReference type="UniPathway" id="UPA00148">
    <property type="reaction ID" value="UER00227"/>
</dbReference>
<keyword evidence="3 5" id="KW-0808">Transferase</keyword>
<keyword evidence="7" id="KW-1185">Reference proteome</keyword>
<dbReference type="STRING" id="29563.SAMN02983006_01908"/>
<dbReference type="PANTHER" id="PTHR35863">
    <property type="entry name" value="COBALT-PRECORRIN-5B C(1)-METHYLTRANSFERASE"/>
    <property type="match status" value="1"/>
</dbReference>
<dbReference type="PANTHER" id="PTHR35863:SF1">
    <property type="entry name" value="COBALT-PRECORRIN-5B C(1)-METHYLTRANSFERASE"/>
    <property type="match status" value="1"/>
</dbReference>
<comment type="catalytic activity">
    <reaction evidence="5">
        <text>Co-precorrin-5B + S-adenosyl-L-methionine = Co-precorrin-6A + S-adenosyl-L-homocysteine</text>
        <dbReference type="Rhea" id="RHEA:26285"/>
        <dbReference type="ChEBI" id="CHEBI:57856"/>
        <dbReference type="ChEBI" id="CHEBI:59789"/>
        <dbReference type="ChEBI" id="CHEBI:60063"/>
        <dbReference type="ChEBI" id="CHEBI:60064"/>
        <dbReference type="EC" id="2.1.1.195"/>
    </reaction>
</comment>
<comment type="function">
    <text evidence="5">Catalyzes the methylation of C-1 in cobalt-precorrin-5B to form cobalt-precorrin-6A.</text>
</comment>
<evidence type="ECO:0000313" key="6">
    <source>
        <dbReference type="EMBL" id="SFL73890.1"/>
    </source>
</evidence>
<comment type="similarity">
    <text evidence="5">Belongs to the CbiD family.</text>
</comment>
<dbReference type="Proteomes" id="UP000199006">
    <property type="component" value="Unassembled WGS sequence"/>
</dbReference>
<evidence type="ECO:0000256" key="2">
    <source>
        <dbReference type="ARBA" id="ARBA00022603"/>
    </source>
</evidence>
<evidence type="ECO:0000313" key="7">
    <source>
        <dbReference type="Proteomes" id="UP000199006"/>
    </source>
</evidence>
<gene>
    <name evidence="5" type="primary">cbiD</name>
    <name evidence="6" type="ORF">SAMN02983006_01908</name>
</gene>
<name>A0A1I4K527_9FIRM</name>
<sequence length="422" mass="45507">MKLNKYIKKNGKEYRLGFTTGSAAAAAAKAAVQILFKQQEIKEVELLTPAGIKLKLEPANINFNKNSASVTITKDAGDDPDVTDKIAIIATAELLSQKELTDEIIFEKYFLDSASRNFTNKNKSAWLADLLKATICFAEVGEPDKKNNAFLTAGRGIGRVSRPGLKLKPGQVAINPIPRLMIKKAVQSVLPPAKTIKVTISVPAGKKVAQKTFNSKLGILAGISLLGTTGIVEPMSESAYRESLSLELRQAAAEGIHKFVLVFGNHGKELALKMGYVEDQIIRMSNFVGYLLDHCQGLAISEILMIGHVGKIIKVAAGIFNTHSKVADARREIIAAYAALAGADQELIIELFNKDTAELAALYLKEQGLISKVLQPAAVEIAKRVQARLAAVEVDADVKAAIFTFADGIVAVSEPFDNFNCC</sequence>
<dbReference type="EC" id="2.1.1.195" evidence="5"/>
<dbReference type="SUPFAM" id="SSF111342">
    <property type="entry name" value="CbiD-like"/>
    <property type="match status" value="1"/>
</dbReference>
<dbReference type="InterPro" id="IPR036074">
    <property type="entry name" value="CbiD_sf"/>
</dbReference>
<evidence type="ECO:0000256" key="4">
    <source>
        <dbReference type="ARBA" id="ARBA00022691"/>
    </source>
</evidence>
<dbReference type="Gene3D" id="3.30.2110.10">
    <property type="entry name" value="CbiD-like"/>
    <property type="match status" value="1"/>
</dbReference>
<dbReference type="GO" id="GO:0019251">
    <property type="term" value="P:anaerobic cobalamin biosynthetic process"/>
    <property type="evidence" value="ECO:0007669"/>
    <property type="project" value="UniProtKB-UniRule"/>
</dbReference>
<keyword evidence="4 5" id="KW-0949">S-adenosyl-L-methionine</keyword>
<accession>A0A1I4K527</accession>
<dbReference type="NCBIfam" id="TIGR00312">
    <property type="entry name" value="cbiD"/>
    <property type="match status" value="1"/>
</dbReference>
<evidence type="ECO:0000256" key="1">
    <source>
        <dbReference type="ARBA" id="ARBA00022573"/>
    </source>
</evidence>